<protein>
    <recommendedName>
        <fullName evidence="1">AMP-binding enzyme C-terminal domain-containing protein</fullName>
    </recommendedName>
</protein>
<accession>A0ABN1Q6X0</accession>
<reference evidence="2 3" key="1">
    <citation type="journal article" date="2019" name="Int. J. Syst. Evol. Microbiol.">
        <title>The Global Catalogue of Microorganisms (GCM) 10K type strain sequencing project: providing services to taxonomists for standard genome sequencing and annotation.</title>
        <authorList>
            <consortium name="The Broad Institute Genomics Platform"/>
            <consortium name="The Broad Institute Genome Sequencing Center for Infectious Disease"/>
            <person name="Wu L."/>
            <person name="Ma J."/>
        </authorList>
    </citation>
    <scope>NUCLEOTIDE SEQUENCE [LARGE SCALE GENOMIC DNA]</scope>
    <source>
        <strain evidence="2 3">JCM 10696</strain>
    </source>
</reference>
<dbReference type="RefSeq" id="WP_344236468.1">
    <property type="nucleotide sequence ID" value="NZ_BAAAHH010000002.1"/>
</dbReference>
<feature type="domain" description="AMP-binding enzyme C-terminal" evidence="1">
    <location>
        <begin position="37"/>
        <end position="100"/>
    </location>
</feature>
<evidence type="ECO:0000313" key="2">
    <source>
        <dbReference type="EMBL" id="GAA0938538.1"/>
    </source>
</evidence>
<dbReference type="Gene3D" id="3.40.50.12780">
    <property type="entry name" value="N-terminal domain of ligase-like"/>
    <property type="match status" value="1"/>
</dbReference>
<dbReference type="InterPro" id="IPR025110">
    <property type="entry name" value="AMP-bd_C"/>
</dbReference>
<dbReference type="Proteomes" id="UP001500665">
    <property type="component" value="Unassembled WGS sequence"/>
</dbReference>
<sequence length="297" mass="31702">MLDGALRPVPPGVADEPYLAGAGLARGYLGRPGPTAAALLRDDSVAQAVVVDRPGPAGPRLVAYVTAGDTDPDPRRLREALREALPAQLVPSAIEVLLPLRTTGALPPLFCVHTALALSWCYTGLLRHMPPDRPLYGLQGRGMAAQLRARGEEVALLAILDTFPIPSYPSGSTRVDADTEITTVLTRLGFDTGPLPAHDIKASDVVALLRPHGGLIGGLEESHLTGLYDYYKAVIPAVAAYDPPPYDRDILLFTATQDLPENHPTAEAWHPYTTGKVHAHPIDCTTPRWPTPPLSPT</sequence>
<comment type="caution">
    <text evidence="2">The sequence shown here is derived from an EMBL/GenBank/DDBJ whole genome shotgun (WGS) entry which is preliminary data.</text>
</comment>
<dbReference type="SUPFAM" id="SSF53474">
    <property type="entry name" value="alpha/beta-Hydrolases"/>
    <property type="match status" value="1"/>
</dbReference>
<dbReference type="InterPro" id="IPR042099">
    <property type="entry name" value="ANL_N_sf"/>
</dbReference>
<dbReference type="Gene3D" id="3.40.50.1820">
    <property type="entry name" value="alpha/beta hydrolase"/>
    <property type="match status" value="2"/>
</dbReference>
<evidence type="ECO:0000259" key="1">
    <source>
        <dbReference type="Pfam" id="PF13193"/>
    </source>
</evidence>
<name>A0ABN1Q6X0_9ACTN</name>
<dbReference type="Pfam" id="PF13193">
    <property type="entry name" value="AMP-binding_C"/>
    <property type="match status" value="1"/>
</dbReference>
<dbReference type="EMBL" id="BAAAHH010000002">
    <property type="protein sequence ID" value="GAA0938538.1"/>
    <property type="molecule type" value="Genomic_DNA"/>
</dbReference>
<dbReference type="InterPro" id="IPR029058">
    <property type="entry name" value="AB_hydrolase_fold"/>
</dbReference>
<proteinExistence type="predicted"/>
<evidence type="ECO:0000313" key="3">
    <source>
        <dbReference type="Proteomes" id="UP001500665"/>
    </source>
</evidence>
<dbReference type="SUPFAM" id="SSF56801">
    <property type="entry name" value="Acetyl-CoA synthetase-like"/>
    <property type="match status" value="1"/>
</dbReference>
<gene>
    <name evidence="2" type="ORF">GCM10009550_06290</name>
</gene>
<keyword evidence="3" id="KW-1185">Reference proteome</keyword>
<organism evidence="2 3">
    <name type="scientific">Actinocorallia libanotica</name>
    <dbReference type="NCBI Taxonomy" id="46162"/>
    <lineage>
        <taxon>Bacteria</taxon>
        <taxon>Bacillati</taxon>
        <taxon>Actinomycetota</taxon>
        <taxon>Actinomycetes</taxon>
        <taxon>Streptosporangiales</taxon>
        <taxon>Thermomonosporaceae</taxon>
        <taxon>Actinocorallia</taxon>
    </lineage>
</organism>